<gene>
    <name evidence="1" type="ORF">ACOLOM_LOCUS12631</name>
</gene>
<reference evidence="1" key="1">
    <citation type="submission" date="2021-06" db="EMBL/GenBank/DDBJ databases">
        <authorList>
            <person name="Kallberg Y."/>
            <person name="Tangrot J."/>
            <person name="Rosling A."/>
        </authorList>
    </citation>
    <scope>NUCLEOTIDE SEQUENCE</scope>
    <source>
        <strain evidence="1">CL356</strain>
    </source>
</reference>
<name>A0ACA9QFT7_9GLOM</name>
<sequence>IPVYILNALYLGPLTLWTYWRWGRPLKPSKTGKVGAHAHDHQHYSNGGDHSTMDHSSMTHTAVNHDSTNASPTEPAKDGHNDMNHTKMDQEKANHSHMNHEGGMHEGMDHAHMHHMDVDRPMFATVTVAVCHCGSGCLLGDLIGEWIVFGTGARINGKEIWVEFLLVLVYCTHVKGVWSEDCDTSRKGRLSLLDLLRNWLIRVDGYIPASYIQEQATHGRRGLLVDDADWHVSRALDSFSHQLVAYQGRNQRALCLRHGLGEGAVTSSK</sequence>
<comment type="caution">
    <text evidence="1">The sequence shown here is derived from an EMBL/GenBank/DDBJ whole genome shotgun (WGS) entry which is preliminary data.</text>
</comment>
<protein>
    <submittedName>
        <fullName evidence="1">10977_t:CDS:1</fullName>
    </submittedName>
</protein>
<dbReference type="EMBL" id="CAJVPT010052437">
    <property type="protein sequence ID" value="CAG8749620.1"/>
    <property type="molecule type" value="Genomic_DNA"/>
</dbReference>
<evidence type="ECO:0000313" key="2">
    <source>
        <dbReference type="Proteomes" id="UP000789525"/>
    </source>
</evidence>
<evidence type="ECO:0000313" key="1">
    <source>
        <dbReference type="EMBL" id="CAG8749620.1"/>
    </source>
</evidence>
<feature type="non-terminal residue" evidence="1">
    <location>
        <position position="1"/>
    </location>
</feature>
<proteinExistence type="predicted"/>
<dbReference type="Proteomes" id="UP000789525">
    <property type="component" value="Unassembled WGS sequence"/>
</dbReference>
<accession>A0ACA9QFT7</accession>
<organism evidence="1 2">
    <name type="scientific">Acaulospora colombiana</name>
    <dbReference type="NCBI Taxonomy" id="27376"/>
    <lineage>
        <taxon>Eukaryota</taxon>
        <taxon>Fungi</taxon>
        <taxon>Fungi incertae sedis</taxon>
        <taxon>Mucoromycota</taxon>
        <taxon>Glomeromycotina</taxon>
        <taxon>Glomeromycetes</taxon>
        <taxon>Diversisporales</taxon>
        <taxon>Acaulosporaceae</taxon>
        <taxon>Acaulospora</taxon>
    </lineage>
</organism>
<keyword evidence="2" id="KW-1185">Reference proteome</keyword>
<feature type="non-terminal residue" evidence="1">
    <location>
        <position position="269"/>
    </location>
</feature>